<feature type="signal peptide" evidence="6">
    <location>
        <begin position="1"/>
        <end position="16"/>
    </location>
</feature>
<keyword evidence="2 5" id="KW-0645">Protease</keyword>
<dbReference type="Pfam" id="PF17820">
    <property type="entry name" value="PDZ_6"/>
    <property type="match status" value="1"/>
</dbReference>
<comment type="caution">
    <text evidence="8">The sequence shown here is derived from an EMBL/GenBank/DDBJ whole genome shotgun (WGS) entry which is preliminary data.</text>
</comment>
<dbReference type="InterPro" id="IPR036365">
    <property type="entry name" value="PGBD-like_sf"/>
</dbReference>
<feature type="domain" description="PDZ" evidence="7">
    <location>
        <begin position="83"/>
        <end position="152"/>
    </location>
</feature>
<comment type="similarity">
    <text evidence="1 5">Belongs to the peptidase S41A family.</text>
</comment>
<dbReference type="PROSITE" id="PS50106">
    <property type="entry name" value="PDZ"/>
    <property type="match status" value="1"/>
</dbReference>
<dbReference type="Pfam" id="PF01471">
    <property type="entry name" value="PG_binding_1"/>
    <property type="match status" value="1"/>
</dbReference>
<dbReference type="FunFam" id="2.30.42.10:FF:000063">
    <property type="entry name" value="Peptidase, S41 family"/>
    <property type="match status" value="1"/>
</dbReference>
<dbReference type="GO" id="GO:0007165">
    <property type="term" value="P:signal transduction"/>
    <property type="evidence" value="ECO:0007669"/>
    <property type="project" value="TreeGrafter"/>
</dbReference>
<keyword evidence="3 5" id="KW-0378">Hydrolase</keyword>
<evidence type="ECO:0000256" key="6">
    <source>
        <dbReference type="SAM" id="SignalP"/>
    </source>
</evidence>
<dbReference type="SUPFAM" id="SSF47090">
    <property type="entry name" value="PGBD-like"/>
    <property type="match status" value="1"/>
</dbReference>
<dbReference type="InterPro" id="IPR036034">
    <property type="entry name" value="PDZ_sf"/>
</dbReference>
<dbReference type="SUPFAM" id="SSF52096">
    <property type="entry name" value="ClpP/crotonase"/>
    <property type="match status" value="1"/>
</dbReference>
<dbReference type="STRING" id="1220589.CD32_14080"/>
<dbReference type="InterPro" id="IPR036366">
    <property type="entry name" value="PGBDSf"/>
</dbReference>
<dbReference type="InterPro" id="IPR041489">
    <property type="entry name" value="PDZ_6"/>
</dbReference>
<dbReference type="Proteomes" id="UP000030437">
    <property type="component" value="Unassembled WGS sequence"/>
</dbReference>
<dbReference type="SMART" id="SM00245">
    <property type="entry name" value="TSPc"/>
    <property type="match status" value="1"/>
</dbReference>
<dbReference type="InterPro" id="IPR055210">
    <property type="entry name" value="CtpA/B_N"/>
</dbReference>
<dbReference type="PANTHER" id="PTHR32060:SF30">
    <property type="entry name" value="CARBOXY-TERMINAL PROCESSING PROTEASE CTPA"/>
    <property type="match status" value="1"/>
</dbReference>
<dbReference type="InterPro" id="IPR001478">
    <property type="entry name" value="PDZ"/>
</dbReference>
<dbReference type="GO" id="GO:0008236">
    <property type="term" value="F:serine-type peptidase activity"/>
    <property type="evidence" value="ECO:0007669"/>
    <property type="project" value="UniProtKB-KW"/>
</dbReference>
<dbReference type="CDD" id="cd06782">
    <property type="entry name" value="cpPDZ_CPP-like"/>
    <property type="match status" value="1"/>
</dbReference>
<dbReference type="EMBL" id="JPVP01000057">
    <property type="protein sequence ID" value="KGR83826.1"/>
    <property type="molecule type" value="Genomic_DNA"/>
</dbReference>
<dbReference type="InterPro" id="IPR002477">
    <property type="entry name" value="Peptidoglycan-bd-like"/>
</dbReference>
<evidence type="ECO:0000259" key="7">
    <source>
        <dbReference type="PROSITE" id="PS50106"/>
    </source>
</evidence>
<name>A0A0A3IGE5_9BACI</name>
<dbReference type="Gene3D" id="3.30.750.44">
    <property type="match status" value="1"/>
</dbReference>
<evidence type="ECO:0000256" key="2">
    <source>
        <dbReference type="ARBA" id="ARBA00022670"/>
    </source>
</evidence>
<evidence type="ECO:0000256" key="4">
    <source>
        <dbReference type="ARBA" id="ARBA00022825"/>
    </source>
</evidence>
<feature type="chain" id="PRO_5038631194" evidence="6">
    <location>
        <begin position="17"/>
        <end position="475"/>
    </location>
</feature>
<dbReference type="CDD" id="cd07560">
    <property type="entry name" value="Peptidase_S41_CPP"/>
    <property type="match status" value="1"/>
</dbReference>
<dbReference type="SMART" id="SM00228">
    <property type="entry name" value="PDZ"/>
    <property type="match status" value="1"/>
</dbReference>
<dbReference type="InterPro" id="IPR004447">
    <property type="entry name" value="Peptidase_S41A"/>
</dbReference>
<dbReference type="Pfam" id="PF22694">
    <property type="entry name" value="CtpB_N-like"/>
    <property type="match status" value="1"/>
</dbReference>
<dbReference type="GO" id="GO:0030288">
    <property type="term" value="C:outer membrane-bounded periplasmic space"/>
    <property type="evidence" value="ECO:0007669"/>
    <property type="project" value="TreeGrafter"/>
</dbReference>
<dbReference type="Gene3D" id="2.30.42.10">
    <property type="match status" value="1"/>
</dbReference>
<sequence>MPKSRLFLFLAFTVLAVTTYTAVRHQFVSVEGASELEVVEELYSLIEEQSVYELESGTLVEGALRGMASAIQDPYSTYYSKEEAAIHKASLAGEKVGIGIEMSEKNGKFLVISPVKSSPAEKAGIRPYDEIVQINDVRLDGKTMGEVMKLMQGKAGEKVSLVLYRPSLERHITVVVERAEMKNETVLSEIVEVEGVKIGHITITLFAENTVEQWLESLTKLMEQDIKGLIVDVRDNPGGYLHSVAGIISTLGEQNKTFAYMQDAKGHLEPVKTVKVEGLEKLNKAVRKLPLVVLQNEGSASASEVFSAAMQSWGTGTLVGVTSFGKGTVQESWNLANGGQVKLSTNKWLTPKEAWVHGKGVKPDVDAEQHPLFEIEFVPLRGRFEVGDFSEEVAYAQKVLHAFGFQIVRQDGYFDETTQEAVIDFRERYDLDEGDALDELFFEKLQEQITLYKSKKENDLQLQMAVSYLMHKAGH</sequence>
<evidence type="ECO:0000256" key="3">
    <source>
        <dbReference type="ARBA" id="ARBA00022801"/>
    </source>
</evidence>
<evidence type="ECO:0000256" key="1">
    <source>
        <dbReference type="ARBA" id="ARBA00009179"/>
    </source>
</evidence>
<evidence type="ECO:0000313" key="9">
    <source>
        <dbReference type="Proteomes" id="UP000030437"/>
    </source>
</evidence>
<organism evidence="8 9">
    <name type="scientific">Lysinibacillus odysseyi 34hs-1 = NBRC 100172</name>
    <dbReference type="NCBI Taxonomy" id="1220589"/>
    <lineage>
        <taxon>Bacteria</taxon>
        <taxon>Bacillati</taxon>
        <taxon>Bacillota</taxon>
        <taxon>Bacilli</taxon>
        <taxon>Bacillales</taxon>
        <taxon>Bacillaceae</taxon>
        <taxon>Lysinibacillus</taxon>
    </lineage>
</organism>
<dbReference type="PANTHER" id="PTHR32060">
    <property type="entry name" value="TAIL-SPECIFIC PROTEASE"/>
    <property type="match status" value="1"/>
</dbReference>
<proteinExistence type="inferred from homology"/>
<dbReference type="Pfam" id="PF03572">
    <property type="entry name" value="Peptidase_S41"/>
    <property type="match status" value="1"/>
</dbReference>
<evidence type="ECO:0000256" key="5">
    <source>
        <dbReference type="RuleBase" id="RU004404"/>
    </source>
</evidence>
<dbReference type="Gene3D" id="1.10.101.10">
    <property type="entry name" value="PGBD-like superfamily/PGBD"/>
    <property type="match status" value="1"/>
</dbReference>
<dbReference type="MEROPS" id="S41.007"/>
<gene>
    <name evidence="8" type="ORF">CD32_14080</name>
</gene>
<dbReference type="AlphaFoldDB" id="A0A0A3IGE5"/>
<reference evidence="8 9" key="1">
    <citation type="submission" date="2014-02" db="EMBL/GenBank/DDBJ databases">
        <title>Draft genome sequence of Lysinibacillus odysseyi NBRC 100172.</title>
        <authorList>
            <person name="Zhang F."/>
            <person name="Wang G."/>
            <person name="Zhang L."/>
        </authorList>
    </citation>
    <scope>NUCLEOTIDE SEQUENCE [LARGE SCALE GENOMIC DNA]</scope>
    <source>
        <strain evidence="8 9">NBRC 100172</strain>
    </source>
</reference>
<dbReference type="eggNOG" id="COG0793">
    <property type="taxonomic scope" value="Bacteria"/>
</dbReference>
<accession>A0A0A3IGE5</accession>
<keyword evidence="4 5" id="KW-0720">Serine protease</keyword>
<dbReference type="SUPFAM" id="SSF50156">
    <property type="entry name" value="PDZ domain-like"/>
    <property type="match status" value="1"/>
</dbReference>
<dbReference type="InterPro" id="IPR029045">
    <property type="entry name" value="ClpP/crotonase-like_dom_sf"/>
</dbReference>
<dbReference type="GO" id="GO:0006508">
    <property type="term" value="P:proteolysis"/>
    <property type="evidence" value="ECO:0007669"/>
    <property type="project" value="UniProtKB-KW"/>
</dbReference>
<dbReference type="GO" id="GO:0004175">
    <property type="term" value="F:endopeptidase activity"/>
    <property type="evidence" value="ECO:0007669"/>
    <property type="project" value="TreeGrafter"/>
</dbReference>
<evidence type="ECO:0000313" key="8">
    <source>
        <dbReference type="EMBL" id="KGR83826.1"/>
    </source>
</evidence>
<protein>
    <submittedName>
        <fullName evidence="8">Peptidase S41</fullName>
    </submittedName>
</protein>
<dbReference type="InterPro" id="IPR005151">
    <property type="entry name" value="Tail-specific_protease"/>
</dbReference>
<dbReference type="NCBIfam" id="TIGR00225">
    <property type="entry name" value="prc"/>
    <property type="match status" value="1"/>
</dbReference>
<keyword evidence="6" id="KW-0732">Signal</keyword>
<dbReference type="Gene3D" id="3.90.226.10">
    <property type="entry name" value="2-enoyl-CoA Hydratase, Chain A, domain 1"/>
    <property type="match status" value="1"/>
</dbReference>
<keyword evidence="9" id="KW-1185">Reference proteome</keyword>